<dbReference type="HOGENOM" id="CLU_1764988_0_0_3"/>
<sequence>MQRLLLLLAIGGGVYIYFNPPRAVNPLAQTGVPIAADAQAHGFMPIVAPDNAEAGKVLVIGPTCNSPNGQRTKVLMQQLAQAGIPYNQTTNINFTNPALANPQEVERLNQVMGGQAPIVILNGRGKANPTIAEVVSEFRQSSTSTRI</sequence>
<dbReference type="STRING" id="395961.Cyan7425_0653"/>
<protein>
    <submittedName>
        <fullName evidence="1">Uncharacterized protein</fullName>
    </submittedName>
</protein>
<dbReference type="EMBL" id="CP001344">
    <property type="protein sequence ID" value="ACL43041.1"/>
    <property type="molecule type" value="Genomic_DNA"/>
</dbReference>
<name>B8HUZ4_CYAP4</name>
<gene>
    <name evidence="1" type="ordered locus">Cyan7425_0653</name>
</gene>
<dbReference type="KEGG" id="cyn:Cyan7425_0653"/>
<organism evidence="1">
    <name type="scientific">Cyanothece sp. (strain PCC 7425 / ATCC 29141)</name>
    <dbReference type="NCBI Taxonomy" id="395961"/>
    <lineage>
        <taxon>Bacteria</taxon>
        <taxon>Bacillati</taxon>
        <taxon>Cyanobacteriota</taxon>
        <taxon>Cyanophyceae</taxon>
        <taxon>Gomontiellales</taxon>
        <taxon>Cyanothecaceae</taxon>
        <taxon>Cyanothece</taxon>
    </lineage>
</organism>
<proteinExistence type="predicted"/>
<reference evidence="1" key="1">
    <citation type="submission" date="2009-01" db="EMBL/GenBank/DDBJ databases">
        <title>Complete sequence of chromosome Cyanothece sp. PCC 7425.</title>
        <authorList>
            <consortium name="US DOE Joint Genome Institute"/>
            <person name="Lucas S."/>
            <person name="Copeland A."/>
            <person name="Lapidus A."/>
            <person name="Glavina del Rio T."/>
            <person name="Dalin E."/>
            <person name="Tice H."/>
            <person name="Bruce D."/>
            <person name="Goodwin L."/>
            <person name="Pitluck S."/>
            <person name="Sims D."/>
            <person name="Meineke L."/>
            <person name="Brettin T."/>
            <person name="Detter J.C."/>
            <person name="Han C."/>
            <person name="Larimer F."/>
            <person name="Land M."/>
            <person name="Hauser L."/>
            <person name="Kyrpides N."/>
            <person name="Ovchinnikova G."/>
            <person name="Liberton M."/>
            <person name="Stoeckel J."/>
            <person name="Banerjee A."/>
            <person name="Singh A."/>
            <person name="Page L."/>
            <person name="Sato H."/>
            <person name="Zhao L."/>
            <person name="Sherman L."/>
            <person name="Pakrasi H."/>
            <person name="Richardson P."/>
        </authorList>
    </citation>
    <scope>NUCLEOTIDE SEQUENCE</scope>
    <source>
        <strain evidence="1">PCC 7425</strain>
    </source>
</reference>
<accession>B8HUZ4</accession>
<dbReference type="OrthoDB" id="5974995at2"/>
<dbReference type="eggNOG" id="ENOG502ZGDW">
    <property type="taxonomic scope" value="Bacteria"/>
</dbReference>
<dbReference type="AlphaFoldDB" id="B8HUZ4"/>
<evidence type="ECO:0000313" key="1">
    <source>
        <dbReference type="EMBL" id="ACL43041.1"/>
    </source>
</evidence>